<accession>A0ABU1ZA30</accession>
<feature type="signal peptide" evidence="1">
    <location>
        <begin position="1"/>
        <end position="20"/>
    </location>
</feature>
<proteinExistence type="predicted"/>
<keyword evidence="4" id="KW-1185">Reference proteome</keyword>
<name>A0ABU1ZA30_9BURK</name>
<gene>
    <name evidence="3" type="ORF">J2X16_002836</name>
</gene>
<dbReference type="NCBIfam" id="TIGR02595">
    <property type="entry name" value="PEP_CTERM"/>
    <property type="match status" value="1"/>
</dbReference>
<dbReference type="EMBL" id="JAVDXQ010000004">
    <property type="protein sequence ID" value="MDR7297487.1"/>
    <property type="molecule type" value="Genomic_DNA"/>
</dbReference>
<reference evidence="3 4" key="1">
    <citation type="submission" date="2023-07" db="EMBL/GenBank/DDBJ databases">
        <title>Sorghum-associated microbial communities from plants grown in Nebraska, USA.</title>
        <authorList>
            <person name="Schachtman D."/>
        </authorList>
    </citation>
    <scope>NUCLEOTIDE SEQUENCE [LARGE SCALE GENOMIC DNA]</scope>
    <source>
        <strain evidence="3 4">BE310</strain>
    </source>
</reference>
<feature type="chain" id="PRO_5045960618" description="Ice-binding protein C-terminal domain-containing protein" evidence="1">
    <location>
        <begin position="21"/>
        <end position="254"/>
    </location>
</feature>
<sequence length="254" mass="25847">MPRLALLPAAALVLAFAAPAESAAASAGLNLLIGDFNAADWTLVAITDEGPAEAAMAIDANLGNPGSHWVISYSTPRGGGVSSSVNRLGAFYTAAAYDPAVSGGLLSLAFSADIKGLSSSFAFDSLGQIRPALLQDGVTYTVIGSDFVGSKAQIGTYLSRRWSFEATAADWVPAVAGSAQRPDFSAGAAPIYAGFRYALGTSCSSASGCAGGSAFLSLDNFSATLTPVAAAVPEPSTWLLWMAGLGLAWLRRRA</sequence>
<dbReference type="Pfam" id="PF07589">
    <property type="entry name" value="PEP-CTERM"/>
    <property type="match status" value="1"/>
</dbReference>
<protein>
    <recommendedName>
        <fullName evidence="2">Ice-binding protein C-terminal domain-containing protein</fullName>
    </recommendedName>
</protein>
<dbReference type="Proteomes" id="UP001180536">
    <property type="component" value="Unassembled WGS sequence"/>
</dbReference>
<comment type="caution">
    <text evidence="3">The sequence shown here is derived from an EMBL/GenBank/DDBJ whole genome shotgun (WGS) entry which is preliminary data.</text>
</comment>
<evidence type="ECO:0000256" key="1">
    <source>
        <dbReference type="SAM" id="SignalP"/>
    </source>
</evidence>
<organism evidence="3 4">
    <name type="scientific">Pelomonas aquatica</name>
    <dbReference type="NCBI Taxonomy" id="431058"/>
    <lineage>
        <taxon>Bacteria</taxon>
        <taxon>Pseudomonadati</taxon>
        <taxon>Pseudomonadota</taxon>
        <taxon>Betaproteobacteria</taxon>
        <taxon>Burkholderiales</taxon>
        <taxon>Sphaerotilaceae</taxon>
        <taxon>Roseateles</taxon>
    </lineage>
</organism>
<keyword evidence="1" id="KW-0732">Signal</keyword>
<feature type="domain" description="Ice-binding protein C-terminal" evidence="2">
    <location>
        <begin position="231"/>
        <end position="253"/>
    </location>
</feature>
<evidence type="ECO:0000313" key="4">
    <source>
        <dbReference type="Proteomes" id="UP001180536"/>
    </source>
</evidence>
<evidence type="ECO:0000259" key="2">
    <source>
        <dbReference type="Pfam" id="PF07589"/>
    </source>
</evidence>
<evidence type="ECO:0000313" key="3">
    <source>
        <dbReference type="EMBL" id="MDR7297487.1"/>
    </source>
</evidence>
<dbReference type="RefSeq" id="WP_310345729.1">
    <property type="nucleotide sequence ID" value="NZ_JAVDXQ010000004.1"/>
</dbReference>
<dbReference type="InterPro" id="IPR013424">
    <property type="entry name" value="Ice-binding_C"/>
</dbReference>